<evidence type="ECO:0000313" key="2">
    <source>
        <dbReference type="EMBL" id="ASJ13608.1"/>
    </source>
</evidence>
<dbReference type="KEGG" id="trl:A3L10_00120"/>
<keyword evidence="1" id="KW-0812">Transmembrane</keyword>
<protein>
    <submittedName>
        <fullName evidence="2">Uncharacterized protein</fullName>
    </submittedName>
</protein>
<proteinExistence type="predicted"/>
<keyword evidence="1" id="KW-1133">Transmembrane helix</keyword>
<name>A0A2Z2MUT2_9EURY</name>
<keyword evidence="3" id="KW-1185">Reference proteome</keyword>
<accession>A0A2Z2MUT2</accession>
<feature type="transmembrane region" description="Helical" evidence="1">
    <location>
        <begin position="6"/>
        <end position="27"/>
    </location>
</feature>
<dbReference type="EMBL" id="CP015106">
    <property type="protein sequence ID" value="ASJ13608.1"/>
    <property type="molecule type" value="Genomic_DNA"/>
</dbReference>
<evidence type="ECO:0000256" key="1">
    <source>
        <dbReference type="SAM" id="Phobius"/>
    </source>
</evidence>
<organism evidence="2 3">
    <name type="scientific">Thermococcus radiotolerans</name>
    <dbReference type="NCBI Taxonomy" id="187880"/>
    <lineage>
        <taxon>Archaea</taxon>
        <taxon>Methanobacteriati</taxon>
        <taxon>Methanobacteriota</taxon>
        <taxon>Thermococci</taxon>
        <taxon>Thermococcales</taxon>
        <taxon>Thermococcaceae</taxon>
        <taxon>Thermococcus</taxon>
    </lineage>
</organism>
<dbReference type="Proteomes" id="UP000250085">
    <property type="component" value="Chromosome"/>
</dbReference>
<evidence type="ECO:0000313" key="3">
    <source>
        <dbReference type="Proteomes" id="UP000250085"/>
    </source>
</evidence>
<dbReference type="AlphaFoldDB" id="A0A2Z2MUT2"/>
<gene>
    <name evidence="2" type="ORF">A3L10_00120</name>
</gene>
<keyword evidence="1" id="KW-0472">Membrane</keyword>
<sequence length="72" mass="8514">MNLRSLFHFFLRLPVIAFRMAGIVRVANRAKRRFRRELVESGLPEEVVDVLVEEFDPGKPLRKLFQKSAYRP</sequence>
<reference evidence="2 3" key="1">
    <citation type="submission" date="2016-04" db="EMBL/GenBank/DDBJ databases">
        <title>Complete genome sequence of Thermococcus radiotolerans type strain EJ2.</title>
        <authorList>
            <person name="Oger P.M."/>
        </authorList>
    </citation>
    <scope>NUCLEOTIDE SEQUENCE [LARGE SCALE GENOMIC DNA]</scope>
    <source>
        <strain evidence="2 3">EJ2</strain>
    </source>
</reference>